<sequence length="239" mass="26493">MATEPKTEIWNKTGSGVLTETPLLLTACREGKFGTAFSYSGGCVYQALFTYLTGKPDEGFFSVHPELFYGSWLVCLSAEWENYLRKLPMQAVFRREVMEPLCAESVKPLKPLPEGYILTPFTPAIFEAHPFGQGGNYAGFEDFSERGAGAAVLYNGQVVAAASSFLTFEDQAELDICTDPEHRKRGLADHCTTEIMSQCSRKGLTIHWDAQNRISAELAKGHGFRSLTEYAVYCLRDNG</sequence>
<protein>
    <submittedName>
        <fullName evidence="1">GNAT family N-acetyltransferase</fullName>
    </submittedName>
</protein>
<proteinExistence type="predicted"/>
<keyword evidence="2" id="KW-1185">Reference proteome</keyword>
<name>A0AC61MWQ2_9FIRM</name>
<gene>
    <name evidence="1" type="ORF">JYE49_00540</name>
</gene>
<evidence type="ECO:0000313" key="1">
    <source>
        <dbReference type="EMBL" id="QUC67240.1"/>
    </source>
</evidence>
<accession>A0AC61MWQ2</accession>
<dbReference type="Proteomes" id="UP000682782">
    <property type="component" value="Chromosome"/>
</dbReference>
<organism evidence="1 2">
    <name type="scientific">Aristaeella hokkaidonensis</name>
    <dbReference type="NCBI Taxonomy" id="3046382"/>
    <lineage>
        <taxon>Bacteria</taxon>
        <taxon>Bacillati</taxon>
        <taxon>Bacillota</taxon>
        <taxon>Clostridia</taxon>
        <taxon>Eubacteriales</taxon>
        <taxon>Aristaeellaceae</taxon>
        <taxon>Aristaeella</taxon>
    </lineage>
</organism>
<evidence type="ECO:0000313" key="2">
    <source>
        <dbReference type="Proteomes" id="UP000682782"/>
    </source>
</evidence>
<dbReference type="EMBL" id="CP068393">
    <property type="protein sequence ID" value="QUC67240.1"/>
    <property type="molecule type" value="Genomic_DNA"/>
</dbReference>
<reference evidence="1" key="1">
    <citation type="submission" date="2021-01" db="EMBL/GenBank/DDBJ databases">
        <title>Complete genome sequence of Clostridiales bacterium R-7.</title>
        <authorList>
            <person name="Mahoney-Kurpe S.C."/>
            <person name="Palevich N."/>
            <person name="Koike S."/>
            <person name="Moon C.D."/>
            <person name="Attwood G.T."/>
        </authorList>
    </citation>
    <scope>NUCLEOTIDE SEQUENCE</scope>
    <source>
        <strain evidence="1">R-7</strain>
    </source>
</reference>